<dbReference type="EMBL" id="CP036276">
    <property type="protein sequence ID" value="QDU47493.1"/>
    <property type="molecule type" value="Genomic_DNA"/>
</dbReference>
<dbReference type="SMART" id="SM00564">
    <property type="entry name" value="PQQ"/>
    <property type="match status" value="6"/>
</dbReference>
<dbReference type="KEGG" id="sdyn:Mal52_60250"/>
<dbReference type="InterPro" id="IPR015943">
    <property type="entry name" value="WD40/YVTN_repeat-like_dom_sf"/>
</dbReference>
<feature type="domain" description="Pyrrolo-quinoline quinone repeat" evidence="1">
    <location>
        <begin position="618"/>
        <end position="731"/>
    </location>
</feature>
<evidence type="ECO:0000313" key="2">
    <source>
        <dbReference type="EMBL" id="QDU47493.1"/>
    </source>
</evidence>
<organism evidence="2 3">
    <name type="scientific">Symmachiella dynata</name>
    <dbReference type="NCBI Taxonomy" id="2527995"/>
    <lineage>
        <taxon>Bacteria</taxon>
        <taxon>Pseudomonadati</taxon>
        <taxon>Planctomycetota</taxon>
        <taxon>Planctomycetia</taxon>
        <taxon>Planctomycetales</taxon>
        <taxon>Planctomycetaceae</taxon>
        <taxon>Symmachiella</taxon>
    </lineage>
</organism>
<evidence type="ECO:0000313" key="3">
    <source>
        <dbReference type="Proteomes" id="UP000319383"/>
    </source>
</evidence>
<reference evidence="2 3" key="1">
    <citation type="submission" date="2019-02" db="EMBL/GenBank/DDBJ databases">
        <title>Deep-cultivation of Planctomycetes and their phenomic and genomic characterization uncovers novel biology.</title>
        <authorList>
            <person name="Wiegand S."/>
            <person name="Jogler M."/>
            <person name="Boedeker C."/>
            <person name="Pinto D."/>
            <person name="Vollmers J."/>
            <person name="Rivas-Marin E."/>
            <person name="Kohn T."/>
            <person name="Peeters S.H."/>
            <person name="Heuer A."/>
            <person name="Rast P."/>
            <person name="Oberbeckmann S."/>
            <person name="Bunk B."/>
            <person name="Jeske O."/>
            <person name="Meyerdierks A."/>
            <person name="Storesund J.E."/>
            <person name="Kallscheuer N."/>
            <person name="Luecker S."/>
            <person name="Lage O.M."/>
            <person name="Pohl T."/>
            <person name="Merkel B.J."/>
            <person name="Hornburger P."/>
            <person name="Mueller R.-W."/>
            <person name="Bruemmer F."/>
            <person name="Labrenz M."/>
            <person name="Spormann A.M."/>
            <person name="Op den Camp H."/>
            <person name="Overmann J."/>
            <person name="Amann R."/>
            <person name="Jetten M.S.M."/>
            <person name="Mascher T."/>
            <person name="Medema M.H."/>
            <person name="Devos D.P."/>
            <person name="Kaster A.-K."/>
            <person name="Ovreas L."/>
            <person name="Rohde M."/>
            <person name="Galperin M.Y."/>
            <person name="Jogler C."/>
        </authorList>
    </citation>
    <scope>NUCLEOTIDE SEQUENCE [LARGE SCALE GENOMIC DNA]</scope>
    <source>
        <strain evidence="2 3">Mal52</strain>
    </source>
</reference>
<dbReference type="RefSeq" id="WP_145380304.1">
    <property type="nucleotide sequence ID" value="NZ_CP036276.1"/>
</dbReference>
<dbReference type="InterPro" id="IPR018391">
    <property type="entry name" value="PQQ_b-propeller_rpt"/>
</dbReference>
<sequence length="1555" mass="170320">MSLPMQSMWRSRRAAWTVLMLMLGSLLPCTVGLAQQFIPGGPVQAMAPADAFPQHSKLGRQLLMAQEELAAKNYRVGLRRLGLIVGSEPVRGTPDNQPLSEDHFYSATPDDLATFGSLKAAAREIIAALPADGLEVYEDLYGRMAQAELQAASAAGDFEKMAEIARRYFHTAAGYEAAYQVAAHHMDHGRPMAAVRIFGELLKQPRATQRWEPMLSTKAAICWARAGRASEAADILAALKQQQPADHILLGGARKPLFPDPAAEAGSLPEIYGPAQSTGRRNDDLRMLGGNPTRNQFQAESFPFLRPTWRSAVSDNTGVLEVLNHWKRALAEAEDLSIPAIRPLQVDDLLLVKILGDEANPTGSKIRAYDVQSGAVRWETAADATYDPMPPSPTYNGGPSPGVEKIKRNTVAEQRAWHDHTFADLASDGESVYSVEELDVFRTSNGMITAPLRVYNLLCAYDLQTGKALWEVGGGPGEIALPLAGTFFLGPPLPLDGRLYVIAEQDRHIRMLVLNPQNGELLWSQSLFVVNAGRQSLVLDVWRRVAGLSPAYSEGLIICPTGVGGVVAFDVESRELQWHFTYENASGPARTTRRFAASPSSHRMMPGQEGQRWLNTTPLIAEGRVLIAPQDARQLYCIDVLTGELLWRKQQVDRLQIVGVHDGNVVVLGKHELELFQLETGEPVFKAPIPIPSPSGRAVLCGENVLVPLSSGELVVIDLASGSIVNRAATPDGTVPGNLLCLPDAVVSQGLTEMAVYEDFSRAKQRIAARLQENPADLQALLASAEIAQQEGDLAGAITGFRQVAAATNNLAAQTQLLDLLLQGLQTDFATYQNQTAEIRNLLQVVQPEAANSSENATDSVVGALDPIQQDAALLTQPDRRGLFLRSLGEGFAAQGNPAAALEAYLEYSSTGRGDWFDEVRPGWGIRRDQWFAARLSELLHGASAEQKAILDQQAEQEFSTAINPIQSEQLRRFVVRYGNHPLVSKALRAMVDATADGIHPLESEFALLRLRRSTDEQTVAFATAKLAALSIDFGRYSDAAGYLQELRSLWAETPILDKKTGNELVESWSTDPLVAERLSDKSPWLMGRVDVVDEKKIQQSRSIAQPVNVLEVRERHSPPLALQWSMTNGSTTATLTARDGNTTPVWNVDVPTGDGGRINFNSYARACGDLIVLMSGNEILAVDALGWQSGTGVDDAQVSTGQVLWRKYLRGPYPRRGVARRSNNSWGFDPRGRQLGVLGPVTTEGVFYRSGRSIFAVATMTGETLWQRGGVDRNSRLFADEDRLMVVSGDGKTVKYFRMTDGAELGTRDYIPGKQLIAAVDGNVLSLAFANDQLVIQQQHLWSGDMLWKREFHQRSHFTRVGHDEIAVFSPEGRLTVLNITDGTTVFETDLEYPPETKSIAVFPADDIYTVIVNHPVPGRRGRTAVPGNSRQLQVNGTVHGIERRTGELLWSETVVGQAFDRRHPSDIPLLFFANRVVSRVRTGRFSFAVLCLDKRTGKPVYKINSRSGQVLNYEADPEAQTVTLDLGRSLLRFTFTDEPITPQQGDPAAEPSE</sequence>
<name>A0A517ZYD7_9PLAN</name>
<dbReference type="PANTHER" id="PTHR34512:SF30">
    <property type="entry name" value="OUTER MEMBRANE PROTEIN ASSEMBLY FACTOR BAMB"/>
    <property type="match status" value="1"/>
</dbReference>
<dbReference type="SUPFAM" id="SSF50998">
    <property type="entry name" value="Quinoprotein alcohol dehydrogenase-like"/>
    <property type="match status" value="3"/>
</dbReference>
<dbReference type="InterPro" id="IPR002372">
    <property type="entry name" value="PQQ_rpt_dom"/>
</dbReference>
<gene>
    <name evidence="2" type="ORF">Mal52_60250</name>
</gene>
<dbReference type="Pfam" id="PF13360">
    <property type="entry name" value="PQQ_2"/>
    <property type="match status" value="3"/>
</dbReference>
<feature type="domain" description="Pyrrolo-quinoline quinone repeat" evidence="1">
    <location>
        <begin position="1294"/>
        <end position="1510"/>
    </location>
</feature>
<dbReference type="Gene3D" id="2.130.10.10">
    <property type="entry name" value="YVTN repeat-like/Quinoprotein amine dehydrogenase"/>
    <property type="match status" value="3"/>
</dbReference>
<keyword evidence="3" id="KW-1185">Reference proteome</keyword>
<dbReference type="Proteomes" id="UP000319383">
    <property type="component" value="Chromosome"/>
</dbReference>
<accession>A0A517ZYD7</accession>
<proteinExistence type="predicted"/>
<feature type="domain" description="Pyrrolo-quinoline quinone repeat" evidence="1">
    <location>
        <begin position="459"/>
        <end position="592"/>
    </location>
</feature>
<protein>
    <submittedName>
        <fullName evidence="2">Outer membrane biogenesis protein BamB</fullName>
    </submittedName>
</protein>
<dbReference type="PANTHER" id="PTHR34512">
    <property type="entry name" value="CELL SURFACE PROTEIN"/>
    <property type="match status" value="1"/>
</dbReference>
<dbReference type="InterPro" id="IPR011047">
    <property type="entry name" value="Quinoprotein_ADH-like_sf"/>
</dbReference>
<evidence type="ECO:0000259" key="1">
    <source>
        <dbReference type="Pfam" id="PF13360"/>
    </source>
</evidence>